<dbReference type="EMBL" id="LWCA01003042">
    <property type="protein sequence ID" value="OAF63604.1"/>
    <property type="molecule type" value="Genomic_DNA"/>
</dbReference>
<keyword evidence="2" id="KW-1185">Reference proteome</keyword>
<organism evidence="1 2">
    <name type="scientific">Intoshia linei</name>
    <dbReference type="NCBI Taxonomy" id="1819745"/>
    <lineage>
        <taxon>Eukaryota</taxon>
        <taxon>Metazoa</taxon>
        <taxon>Spiralia</taxon>
        <taxon>Lophotrochozoa</taxon>
        <taxon>Mesozoa</taxon>
        <taxon>Orthonectida</taxon>
        <taxon>Rhopaluridae</taxon>
        <taxon>Intoshia</taxon>
    </lineage>
</organism>
<dbReference type="Proteomes" id="UP000078046">
    <property type="component" value="Unassembled WGS sequence"/>
</dbReference>
<reference evidence="1 2" key="1">
    <citation type="submission" date="2016-04" db="EMBL/GenBank/DDBJ databases">
        <title>The genome of Intoshia linei affirms orthonectids as highly simplified spiralians.</title>
        <authorList>
            <person name="Mikhailov K.V."/>
            <person name="Slusarev G.S."/>
            <person name="Nikitin M.A."/>
            <person name="Logacheva M.D."/>
            <person name="Penin A."/>
            <person name="Aleoshin V."/>
            <person name="Panchin Y.V."/>
        </authorList>
    </citation>
    <scope>NUCLEOTIDE SEQUENCE [LARGE SCALE GENOMIC DNA]</scope>
    <source>
        <strain evidence="1">Intl2013</strain>
        <tissue evidence="1">Whole animal</tissue>
    </source>
</reference>
<proteinExistence type="predicted"/>
<evidence type="ECO:0000313" key="2">
    <source>
        <dbReference type="Proteomes" id="UP000078046"/>
    </source>
</evidence>
<accession>A0A177AQR7</accession>
<name>A0A177AQR7_9BILA</name>
<comment type="caution">
    <text evidence="1">The sequence shown here is derived from an EMBL/GenBank/DDBJ whole genome shotgun (WGS) entry which is preliminary data.</text>
</comment>
<dbReference type="AlphaFoldDB" id="A0A177AQR7"/>
<sequence length="34" mass="4081">GYIKFWMDAATPKNAYQNNVEMKECWQELSRKSI</sequence>
<feature type="non-terminal residue" evidence="1">
    <location>
        <position position="1"/>
    </location>
</feature>
<evidence type="ECO:0000313" key="1">
    <source>
        <dbReference type="EMBL" id="OAF63604.1"/>
    </source>
</evidence>
<gene>
    <name evidence="1" type="ORF">A3Q56_08657</name>
</gene>
<protein>
    <submittedName>
        <fullName evidence="1">Uncharacterized protein</fullName>
    </submittedName>
</protein>